<keyword evidence="2" id="KW-1185">Reference proteome</keyword>
<dbReference type="Proteomes" id="UP001385951">
    <property type="component" value="Unassembled WGS sequence"/>
</dbReference>
<evidence type="ECO:0000313" key="1">
    <source>
        <dbReference type="EMBL" id="KAK7685119.1"/>
    </source>
</evidence>
<evidence type="ECO:0000313" key="2">
    <source>
        <dbReference type="Proteomes" id="UP001385951"/>
    </source>
</evidence>
<proteinExistence type="predicted"/>
<dbReference type="EMBL" id="JASBNA010000022">
    <property type="protein sequence ID" value="KAK7685119.1"/>
    <property type="molecule type" value="Genomic_DNA"/>
</dbReference>
<dbReference type="AlphaFoldDB" id="A0AAW0G400"/>
<reference evidence="1 2" key="1">
    <citation type="submission" date="2022-09" db="EMBL/GenBank/DDBJ databases">
        <authorList>
            <person name="Palmer J.M."/>
        </authorList>
    </citation>
    <scope>NUCLEOTIDE SEQUENCE [LARGE SCALE GENOMIC DNA]</scope>
    <source>
        <strain evidence="1 2">DSM 7382</strain>
    </source>
</reference>
<name>A0AAW0G400_9APHY</name>
<gene>
    <name evidence="1" type="ORF">QCA50_011959</name>
</gene>
<protein>
    <submittedName>
        <fullName evidence="1">Uncharacterized protein</fullName>
    </submittedName>
</protein>
<accession>A0AAW0G400</accession>
<organism evidence="1 2">
    <name type="scientific">Cerrena zonata</name>
    <dbReference type="NCBI Taxonomy" id="2478898"/>
    <lineage>
        <taxon>Eukaryota</taxon>
        <taxon>Fungi</taxon>
        <taxon>Dikarya</taxon>
        <taxon>Basidiomycota</taxon>
        <taxon>Agaricomycotina</taxon>
        <taxon>Agaricomycetes</taxon>
        <taxon>Polyporales</taxon>
        <taxon>Cerrenaceae</taxon>
        <taxon>Cerrena</taxon>
    </lineage>
</organism>
<comment type="caution">
    <text evidence="1">The sequence shown here is derived from an EMBL/GenBank/DDBJ whole genome shotgun (WGS) entry which is preliminary data.</text>
</comment>
<sequence>MVISNTLSQNPAFDDKSGDTLTVMLPDHLFLCVIDTDLRQEITKSNEIDPLVKEAIEALKNEGPSDLKLDLADWKTDEGLVLYKGKVYIPADEKLR</sequence>